<evidence type="ECO:0000313" key="2">
    <source>
        <dbReference type="EMBL" id="KAJ7192987.1"/>
    </source>
</evidence>
<feature type="compositionally biased region" description="Acidic residues" evidence="1">
    <location>
        <begin position="240"/>
        <end position="251"/>
    </location>
</feature>
<feature type="compositionally biased region" description="Basic residues" evidence="1">
    <location>
        <begin position="304"/>
        <end position="325"/>
    </location>
</feature>
<sequence>MPEVQKLVSNEPEGTWSREDLAQLKADYTAHKAEVDGGTRHSNGAAAKDAAHLGDRIFEELVLCQKRTNCRGFAVIVGSHVNDTIAPSIVGTLESLKYFQEVQKIEPLVFAMNYNNWACLNLQRPETMPKDATERRSEVVVMIEKDLRLKTGNPLVKMNYRHYERVIQGDLGLELVGWPDNVKLQAPSVMGTGGAGAIVTLWQRLKSGDCRFEKIPAARQAEIRAKYSGKRRKGKGKEQEEAEEAETEPEPEQERKRKRKKPEGDTMEELDDEESEGEAAQKAKKAKEAKRAKKGEKGAAAGPVKKKKKVIAVVPKKKAFNKRRAANISPEYVDDSNPDSKQSSGDDGSSGSGGSDGEEDTDSPSIENPMGNTFFEMKAKQRRDQAAAAVAKAKMTASIKADRASGKIKPVAGPSKPKPKSLKEIQDDDEESYAGSE</sequence>
<proteinExistence type="predicted"/>
<dbReference type="AlphaFoldDB" id="A0AAD6Y604"/>
<evidence type="ECO:0000256" key="1">
    <source>
        <dbReference type="SAM" id="MobiDB-lite"/>
    </source>
</evidence>
<gene>
    <name evidence="2" type="ORF">GGX14DRAFT_577649</name>
</gene>
<name>A0AAD6Y604_9AGAR</name>
<organism evidence="2 3">
    <name type="scientific">Mycena pura</name>
    <dbReference type="NCBI Taxonomy" id="153505"/>
    <lineage>
        <taxon>Eukaryota</taxon>
        <taxon>Fungi</taxon>
        <taxon>Dikarya</taxon>
        <taxon>Basidiomycota</taxon>
        <taxon>Agaricomycotina</taxon>
        <taxon>Agaricomycetes</taxon>
        <taxon>Agaricomycetidae</taxon>
        <taxon>Agaricales</taxon>
        <taxon>Marasmiineae</taxon>
        <taxon>Mycenaceae</taxon>
        <taxon>Mycena</taxon>
    </lineage>
</organism>
<dbReference type="Proteomes" id="UP001219525">
    <property type="component" value="Unassembled WGS sequence"/>
</dbReference>
<feature type="compositionally biased region" description="Acidic residues" evidence="1">
    <location>
        <begin position="426"/>
        <end position="437"/>
    </location>
</feature>
<evidence type="ECO:0000313" key="3">
    <source>
        <dbReference type="Proteomes" id="UP001219525"/>
    </source>
</evidence>
<dbReference type="EMBL" id="JARJCW010000113">
    <property type="protein sequence ID" value="KAJ7192987.1"/>
    <property type="molecule type" value="Genomic_DNA"/>
</dbReference>
<reference evidence="2" key="1">
    <citation type="submission" date="2023-03" db="EMBL/GenBank/DDBJ databases">
        <title>Massive genome expansion in bonnet fungi (Mycena s.s.) driven by repeated elements and novel gene families across ecological guilds.</title>
        <authorList>
            <consortium name="Lawrence Berkeley National Laboratory"/>
            <person name="Harder C.B."/>
            <person name="Miyauchi S."/>
            <person name="Viragh M."/>
            <person name="Kuo A."/>
            <person name="Thoen E."/>
            <person name="Andreopoulos B."/>
            <person name="Lu D."/>
            <person name="Skrede I."/>
            <person name="Drula E."/>
            <person name="Henrissat B."/>
            <person name="Morin E."/>
            <person name="Kohler A."/>
            <person name="Barry K."/>
            <person name="LaButti K."/>
            <person name="Morin E."/>
            <person name="Salamov A."/>
            <person name="Lipzen A."/>
            <person name="Mereny Z."/>
            <person name="Hegedus B."/>
            <person name="Baldrian P."/>
            <person name="Stursova M."/>
            <person name="Weitz H."/>
            <person name="Taylor A."/>
            <person name="Grigoriev I.V."/>
            <person name="Nagy L.G."/>
            <person name="Martin F."/>
            <person name="Kauserud H."/>
        </authorList>
    </citation>
    <scope>NUCLEOTIDE SEQUENCE</scope>
    <source>
        <strain evidence="2">9144</strain>
    </source>
</reference>
<comment type="caution">
    <text evidence="2">The sequence shown here is derived from an EMBL/GenBank/DDBJ whole genome shotgun (WGS) entry which is preliminary data.</text>
</comment>
<feature type="compositionally biased region" description="Acidic residues" evidence="1">
    <location>
        <begin position="265"/>
        <end position="277"/>
    </location>
</feature>
<feature type="region of interest" description="Disordered" evidence="1">
    <location>
        <begin position="226"/>
        <end position="437"/>
    </location>
</feature>
<accession>A0AAD6Y604</accession>
<protein>
    <submittedName>
        <fullName evidence="2">Uncharacterized protein</fullName>
    </submittedName>
</protein>
<keyword evidence="3" id="KW-1185">Reference proteome</keyword>
<feature type="compositionally biased region" description="Basic residues" evidence="1">
    <location>
        <begin position="282"/>
        <end position="294"/>
    </location>
</feature>